<accession>A0ABT1LDQ6</accession>
<evidence type="ECO:0000313" key="8">
    <source>
        <dbReference type="EMBL" id="MCP8939023.1"/>
    </source>
</evidence>
<organism evidence="8 9">
    <name type="scientific">Alsobacter ponti</name>
    <dbReference type="NCBI Taxonomy" id="2962936"/>
    <lineage>
        <taxon>Bacteria</taxon>
        <taxon>Pseudomonadati</taxon>
        <taxon>Pseudomonadota</taxon>
        <taxon>Alphaproteobacteria</taxon>
        <taxon>Hyphomicrobiales</taxon>
        <taxon>Alsobacteraceae</taxon>
        <taxon>Alsobacter</taxon>
    </lineage>
</organism>
<evidence type="ECO:0000313" key="9">
    <source>
        <dbReference type="Proteomes" id="UP001205890"/>
    </source>
</evidence>
<protein>
    <recommendedName>
        <fullName evidence="3">Chitooligosaccharide deacetylase</fullName>
    </recommendedName>
    <alternativeName>
        <fullName evidence="6">Nodulation protein B</fullName>
    </alternativeName>
</protein>
<dbReference type="InterPro" id="IPR011330">
    <property type="entry name" value="Glyco_hydro/deAcase_b/a-brl"/>
</dbReference>
<dbReference type="PROSITE" id="PS51677">
    <property type="entry name" value="NODB"/>
    <property type="match status" value="1"/>
</dbReference>
<reference evidence="8 9" key="1">
    <citation type="submission" date="2022-07" db="EMBL/GenBank/DDBJ databases">
        <authorList>
            <person name="Li W.-J."/>
            <person name="Deng Q.-Q."/>
        </authorList>
    </citation>
    <scope>NUCLEOTIDE SEQUENCE [LARGE SCALE GENOMIC DNA]</scope>
    <source>
        <strain evidence="8 9">SYSU M60028</strain>
    </source>
</reference>
<keyword evidence="9" id="KW-1185">Reference proteome</keyword>
<keyword evidence="4" id="KW-0479">Metal-binding</keyword>
<dbReference type="Proteomes" id="UP001205890">
    <property type="component" value="Unassembled WGS sequence"/>
</dbReference>
<proteinExistence type="inferred from homology"/>
<dbReference type="RefSeq" id="WP_254741747.1">
    <property type="nucleotide sequence ID" value="NZ_JANCLU010000009.1"/>
</dbReference>
<evidence type="ECO:0000256" key="3">
    <source>
        <dbReference type="ARBA" id="ARBA00020071"/>
    </source>
</evidence>
<evidence type="ECO:0000256" key="1">
    <source>
        <dbReference type="ARBA" id="ARBA00003236"/>
    </source>
</evidence>
<sequence length="286" mass="30214">MRPRSLPTPIPRRHALAGLAAGAAGLLLGGDARAGAACPSGLAGRVLPVGVQGGLAVGLKSYPAMLPLADREMVLTFDDGPIPGPTSRVLDALACAGARATFFVIGRNASANAALLRRIRAEGHTVACHTYSHPWTLREMRFEAAKRDIEAGFDAIAQALGESAAPFFRFPGFADTPALLAWLASRDIGVFGCDLWASDWSPMSPEQELELTLGRLAKARRGIVLFHDVQARTASMLPRFLTAAAAQGFRAVHMVPGPGRLSPEPAGPGWSSDTERMIAIARRAHV</sequence>
<evidence type="ECO:0000256" key="6">
    <source>
        <dbReference type="ARBA" id="ARBA00032976"/>
    </source>
</evidence>
<evidence type="ECO:0000256" key="2">
    <source>
        <dbReference type="ARBA" id="ARBA00010973"/>
    </source>
</evidence>
<gene>
    <name evidence="8" type="ORF">NK718_10895</name>
</gene>
<dbReference type="SUPFAM" id="SSF88713">
    <property type="entry name" value="Glycoside hydrolase/deacetylase"/>
    <property type="match status" value="1"/>
</dbReference>
<dbReference type="InterPro" id="IPR050248">
    <property type="entry name" value="Polysacc_deacetylase_ArnD"/>
</dbReference>
<evidence type="ECO:0000256" key="4">
    <source>
        <dbReference type="ARBA" id="ARBA00022723"/>
    </source>
</evidence>
<name>A0ABT1LDQ6_9HYPH</name>
<dbReference type="PANTHER" id="PTHR10587">
    <property type="entry name" value="GLYCOSYL TRANSFERASE-RELATED"/>
    <property type="match status" value="1"/>
</dbReference>
<dbReference type="Gene3D" id="3.20.20.370">
    <property type="entry name" value="Glycoside hydrolase/deacetylase"/>
    <property type="match status" value="1"/>
</dbReference>
<keyword evidence="5" id="KW-0378">Hydrolase</keyword>
<dbReference type="Pfam" id="PF01522">
    <property type="entry name" value="Polysacc_deac_1"/>
    <property type="match status" value="1"/>
</dbReference>
<dbReference type="PANTHER" id="PTHR10587:SF133">
    <property type="entry name" value="CHITIN DEACETYLASE 1-RELATED"/>
    <property type="match status" value="1"/>
</dbReference>
<dbReference type="PROSITE" id="PS51318">
    <property type="entry name" value="TAT"/>
    <property type="match status" value="1"/>
</dbReference>
<evidence type="ECO:0000256" key="5">
    <source>
        <dbReference type="ARBA" id="ARBA00022801"/>
    </source>
</evidence>
<feature type="domain" description="NodB homology" evidence="7">
    <location>
        <begin position="71"/>
        <end position="252"/>
    </location>
</feature>
<comment type="similarity">
    <text evidence="2">Belongs to the polysaccharide deacetylase family.</text>
</comment>
<comment type="caution">
    <text evidence="8">The sequence shown here is derived from an EMBL/GenBank/DDBJ whole genome shotgun (WGS) entry which is preliminary data.</text>
</comment>
<evidence type="ECO:0000259" key="7">
    <source>
        <dbReference type="PROSITE" id="PS51677"/>
    </source>
</evidence>
<dbReference type="CDD" id="cd10917">
    <property type="entry name" value="CE4_NodB_like_6s_7s"/>
    <property type="match status" value="1"/>
</dbReference>
<comment type="function">
    <text evidence="1">Is involved in generating a small heat-stable compound (Nod), an acylated oligomer of N-acetylglucosamine, that stimulates mitosis in various plant protoplasts.</text>
</comment>
<dbReference type="EMBL" id="JANCLU010000009">
    <property type="protein sequence ID" value="MCP8939023.1"/>
    <property type="molecule type" value="Genomic_DNA"/>
</dbReference>
<dbReference type="InterPro" id="IPR002509">
    <property type="entry name" value="NODB_dom"/>
</dbReference>
<dbReference type="InterPro" id="IPR006311">
    <property type="entry name" value="TAT_signal"/>
</dbReference>